<dbReference type="Proteomes" id="UP000663889">
    <property type="component" value="Unassembled WGS sequence"/>
</dbReference>
<dbReference type="Proteomes" id="UP000663823">
    <property type="component" value="Unassembled WGS sequence"/>
</dbReference>
<accession>A0A814A6R2</accession>
<evidence type="ECO:0000313" key="5">
    <source>
        <dbReference type="EMBL" id="CAF0735019.1"/>
    </source>
</evidence>
<evidence type="ECO:0000313" key="11">
    <source>
        <dbReference type="Proteomes" id="UP000663864"/>
    </source>
</evidence>
<evidence type="ECO:0000313" key="2">
    <source>
        <dbReference type="EMBL" id="CAF0729537.1"/>
    </source>
</evidence>
<proteinExistence type="predicted"/>
<name>A0A814A6R2_9BILA</name>
<dbReference type="Gene3D" id="1.20.120.1790">
    <property type="match status" value="1"/>
</dbReference>
<protein>
    <submittedName>
        <fullName evidence="7">Uncharacterized protein</fullName>
    </submittedName>
</protein>
<comment type="caution">
    <text evidence="7">The sequence shown here is derived from an EMBL/GenBank/DDBJ whole genome shotgun (WGS) entry which is preliminary data.</text>
</comment>
<dbReference type="Proteomes" id="UP000663836">
    <property type="component" value="Unassembled WGS sequence"/>
</dbReference>
<dbReference type="Proteomes" id="UP000663864">
    <property type="component" value="Unassembled WGS sequence"/>
</dbReference>
<dbReference type="EMBL" id="CAJNOH010000004">
    <property type="protein sequence ID" value="CAF0729537.1"/>
    <property type="molecule type" value="Genomic_DNA"/>
</dbReference>
<evidence type="ECO:0000313" key="4">
    <source>
        <dbReference type="EMBL" id="CAF0732073.1"/>
    </source>
</evidence>
<dbReference type="EMBL" id="CAJNOO010000006">
    <property type="protein sequence ID" value="CAF0735019.1"/>
    <property type="molecule type" value="Genomic_DNA"/>
</dbReference>
<gene>
    <name evidence="9" type="ORF">FNK824_LOCUS7177</name>
    <name evidence="10" type="ORF">JBS370_LOCUS22129</name>
    <name evidence="3" type="ORF">JXQ802_LOCUS470</name>
    <name evidence="4" type="ORF">JXQ802_LOCUS572</name>
    <name evidence="8" type="ORF">OTI717_LOCUS10223</name>
    <name evidence="2" type="ORF">PYM288_LOCUS849</name>
    <name evidence="5" type="ORF">RFH988_LOCUS370</name>
    <name evidence="6" type="ORF">SEV965_LOCUS736</name>
    <name evidence="7" type="ORF">ZHD862_LOCUS7761</name>
</gene>
<evidence type="ECO:0000256" key="1">
    <source>
        <dbReference type="SAM" id="MobiDB-lite"/>
    </source>
</evidence>
<reference evidence="7" key="1">
    <citation type="submission" date="2021-02" db="EMBL/GenBank/DDBJ databases">
        <authorList>
            <person name="Nowell W R."/>
        </authorList>
    </citation>
    <scope>NUCLEOTIDE SEQUENCE</scope>
</reference>
<evidence type="ECO:0000313" key="10">
    <source>
        <dbReference type="EMBL" id="CAF3924828.1"/>
    </source>
</evidence>
<keyword evidence="12" id="KW-1185">Reference proteome</keyword>
<feature type="compositionally biased region" description="Low complexity" evidence="1">
    <location>
        <begin position="170"/>
        <end position="198"/>
    </location>
</feature>
<dbReference type="Proteomes" id="UP000663854">
    <property type="component" value="Unassembled WGS sequence"/>
</dbReference>
<dbReference type="EMBL" id="CAJNOL010000005">
    <property type="protein sequence ID" value="CAF0730648.1"/>
    <property type="molecule type" value="Genomic_DNA"/>
</dbReference>
<dbReference type="EMBL" id="CAJOAX010000912">
    <property type="protein sequence ID" value="CAF3665779.1"/>
    <property type="molecule type" value="Genomic_DNA"/>
</dbReference>
<evidence type="ECO:0000313" key="3">
    <source>
        <dbReference type="EMBL" id="CAF0730648.1"/>
    </source>
</evidence>
<dbReference type="OrthoDB" id="10000912at2759"/>
<feature type="compositionally biased region" description="Polar residues" evidence="1">
    <location>
        <begin position="141"/>
        <end position="159"/>
    </location>
</feature>
<dbReference type="EMBL" id="CAJOBD010003040">
    <property type="protein sequence ID" value="CAF3924828.1"/>
    <property type="molecule type" value="Genomic_DNA"/>
</dbReference>
<dbReference type="AlphaFoldDB" id="A0A814A6R2"/>
<dbReference type="Proteomes" id="UP000663882">
    <property type="component" value="Unassembled WGS sequence"/>
</dbReference>
<dbReference type="Proteomes" id="UP000663870">
    <property type="component" value="Unassembled WGS sequence"/>
</dbReference>
<evidence type="ECO:0000313" key="8">
    <source>
        <dbReference type="EMBL" id="CAF3665779.1"/>
    </source>
</evidence>
<evidence type="ECO:0000313" key="12">
    <source>
        <dbReference type="Proteomes" id="UP000663870"/>
    </source>
</evidence>
<evidence type="ECO:0000313" key="7">
    <source>
        <dbReference type="EMBL" id="CAF0908408.1"/>
    </source>
</evidence>
<dbReference type="EMBL" id="CAJNOL010000006">
    <property type="protein sequence ID" value="CAF0732073.1"/>
    <property type="molecule type" value="Genomic_DNA"/>
</dbReference>
<evidence type="ECO:0000313" key="6">
    <source>
        <dbReference type="EMBL" id="CAF0803234.1"/>
    </source>
</evidence>
<dbReference type="EMBL" id="CAJOBE010000654">
    <property type="protein sequence ID" value="CAF3670739.1"/>
    <property type="molecule type" value="Genomic_DNA"/>
</dbReference>
<feature type="region of interest" description="Disordered" evidence="1">
    <location>
        <begin position="141"/>
        <end position="210"/>
    </location>
</feature>
<dbReference type="EMBL" id="CAJNOT010000240">
    <property type="protein sequence ID" value="CAF0908408.1"/>
    <property type="molecule type" value="Genomic_DNA"/>
</dbReference>
<sequence length="567" mass="63821">MYSMPSNYCPSPIRLMPACPLVPTSPMTGVQTFYITMPSDAAAAMFFDPNLAAVQQQHQTIMMQHAAHQTSMSPFRHLQQHQMLVSNNNTDSSIQHHPFQTTPSAFFMAATAPPASPGGAFFQQQLASPLPFYMRPNGQTINQTQMMPGKMTTSSTTLPVSAPSPLTVITTSTTTTSNASSPPPSSATNATTGTNSSGNEFGINSDNSNTKRLSPIPCALLEDETIIKQSRSVTSKAIATLTGKLTDLLRACTWSLPIQEELMELVSVDDVPHDILINATNYLTDIAIFLGLRLIKLMLPVEAVADELWNVLWKNRVCYLGADIHQTLIVHTFECFSIKPAYGYGELLDVLIDRLGDPSFDRKLMNRIVRLFLKASCLKKFRETSEDVLVSLSENITNIHEFEMRHNTTIVRLLLIEGFHFEAEEYSELIVGNDSLADYIRNFTEIWYSNYSITMCMDDLMVARERAHDPFKLARFCDEMEAFRLYTEVEAMTPISILNSLQTVVNMLSIVHNEHEWHNRPSTHNPRLTVRAKRTIKKPYGHGNLLLPQYHHNRQHNDFEGDFYGEY</sequence>
<organism evidence="7 11">
    <name type="scientific">Rotaria sordida</name>
    <dbReference type="NCBI Taxonomy" id="392033"/>
    <lineage>
        <taxon>Eukaryota</taxon>
        <taxon>Metazoa</taxon>
        <taxon>Spiralia</taxon>
        <taxon>Gnathifera</taxon>
        <taxon>Rotifera</taxon>
        <taxon>Eurotatoria</taxon>
        <taxon>Bdelloidea</taxon>
        <taxon>Philodinida</taxon>
        <taxon>Philodinidae</taxon>
        <taxon>Rotaria</taxon>
    </lineage>
</organism>
<dbReference type="EMBL" id="CAJNOU010000012">
    <property type="protein sequence ID" value="CAF0803234.1"/>
    <property type="molecule type" value="Genomic_DNA"/>
</dbReference>
<evidence type="ECO:0000313" key="9">
    <source>
        <dbReference type="EMBL" id="CAF3670739.1"/>
    </source>
</evidence>
<dbReference type="Proteomes" id="UP000663874">
    <property type="component" value="Unassembled WGS sequence"/>
</dbReference>